<accession>A0A9P0H7A0</accession>
<dbReference type="GO" id="GO:0006233">
    <property type="term" value="P:dTDP biosynthetic process"/>
    <property type="evidence" value="ECO:0007669"/>
    <property type="project" value="InterPro"/>
</dbReference>
<evidence type="ECO:0000256" key="5">
    <source>
        <dbReference type="ARBA" id="ARBA00022679"/>
    </source>
</evidence>
<keyword evidence="9" id="KW-0067">ATP-binding</keyword>
<evidence type="ECO:0000259" key="10">
    <source>
        <dbReference type="Pfam" id="PF02223"/>
    </source>
</evidence>
<keyword evidence="12" id="KW-1185">Reference proteome</keyword>
<evidence type="ECO:0000256" key="4">
    <source>
        <dbReference type="ARBA" id="ARBA00017144"/>
    </source>
</evidence>
<dbReference type="InterPro" id="IPR027417">
    <property type="entry name" value="P-loop_NTPase"/>
</dbReference>
<sequence length="209" mass="23809">MSTRGALIVIEGCDCSGKSVQCRNILESLNNQGIPAELIRFPDRTTDTGHLIDKYLRNTADLPDQVIHLLFSANRWELRSKMENLLTNGITLVVDRYSFSGVAYSYAKKNGMNLEWLKSPERGLLKPDLVLFLKLEPNVIKQRKGFGEERYETLEFQEAVFRCFELLTDDTWKIVDADTSVDKLSEILVSQVVPVVDRVKTLPLSNLWS</sequence>
<dbReference type="GO" id="GO:0005739">
    <property type="term" value="C:mitochondrion"/>
    <property type="evidence" value="ECO:0007669"/>
    <property type="project" value="TreeGrafter"/>
</dbReference>
<comment type="similarity">
    <text evidence="2">Belongs to the thymidylate kinase family.</text>
</comment>
<evidence type="ECO:0000256" key="9">
    <source>
        <dbReference type="ARBA" id="ARBA00022840"/>
    </source>
</evidence>
<dbReference type="PANTHER" id="PTHR10344">
    <property type="entry name" value="THYMIDYLATE KINASE"/>
    <property type="match status" value="1"/>
</dbReference>
<dbReference type="GO" id="GO:0006227">
    <property type="term" value="P:dUDP biosynthetic process"/>
    <property type="evidence" value="ECO:0007669"/>
    <property type="project" value="TreeGrafter"/>
</dbReference>
<dbReference type="GO" id="GO:0005524">
    <property type="term" value="F:ATP binding"/>
    <property type="evidence" value="ECO:0007669"/>
    <property type="project" value="UniProtKB-KW"/>
</dbReference>
<keyword evidence="6" id="KW-0545">Nucleotide biosynthesis</keyword>
<dbReference type="InterPro" id="IPR018095">
    <property type="entry name" value="Thymidylate_kin_CS"/>
</dbReference>
<proteinExistence type="inferred from homology"/>
<dbReference type="PROSITE" id="PS01331">
    <property type="entry name" value="THYMIDYLATE_KINASE"/>
    <property type="match status" value="1"/>
</dbReference>
<evidence type="ECO:0000256" key="8">
    <source>
        <dbReference type="ARBA" id="ARBA00022777"/>
    </source>
</evidence>
<dbReference type="OrthoDB" id="425602at2759"/>
<name>A0A9P0H7A0_NEZVI</name>
<dbReference type="Proteomes" id="UP001152798">
    <property type="component" value="Chromosome 3"/>
</dbReference>
<dbReference type="SUPFAM" id="SSF52540">
    <property type="entry name" value="P-loop containing nucleoside triphosphate hydrolases"/>
    <property type="match status" value="1"/>
</dbReference>
<organism evidence="11 12">
    <name type="scientific">Nezara viridula</name>
    <name type="common">Southern green stink bug</name>
    <name type="synonym">Cimex viridulus</name>
    <dbReference type="NCBI Taxonomy" id="85310"/>
    <lineage>
        <taxon>Eukaryota</taxon>
        <taxon>Metazoa</taxon>
        <taxon>Ecdysozoa</taxon>
        <taxon>Arthropoda</taxon>
        <taxon>Hexapoda</taxon>
        <taxon>Insecta</taxon>
        <taxon>Pterygota</taxon>
        <taxon>Neoptera</taxon>
        <taxon>Paraneoptera</taxon>
        <taxon>Hemiptera</taxon>
        <taxon>Heteroptera</taxon>
        <taxon>Panheteroptera</taxon>
        <taxon>Pentatomomorpha</taxon>
        <taxon>Pentatomoidea</taxon>
        <taxon>Pentatomidae</taxon>
        <taxon>Pentatominae</taxon>
        <taxon>Nezara</taxon>
    </lineage>
</organism>
<gene>
    <name evidence="11" type="ORF">NEZAVI_LOCUS6663</name>
</gene>
<protein>
    <recommendedName>
        <fullName evidence="4">Thymidylate kinase</fullName>
        <ecNumber evidence="3">2.7.4.9</ecNumber>
    </recommendedName>
</protein>
<dbReference type="HAMAP" id="MF_00165">
    <property type="entry name" value="Thymidylate_kinase"/>
    <property type="match status" value="1"/>
</dbReference>
<dbReference type="PANTHER" id="PTHR10344:SF1">
    <property type="entry name" value="THYMIDYLATE KINASE"/>
    <property type="match status" value="1"/>
</dbReference>
<dbReference type="EMBL" id="OV725079">
    <property type="protein sequence ID" value="CAH1396636.1"/>
    <property type="molecule type" value="Genomic_DNA"/>
</dbReference>
<keyword evidence="8" id="KW-0418">Kinase</keyword>
<dbReference type="EC" id="2.7.4.9" evidence="3"/>
<evidence type="ECO:0000256" key="1">
    <source>
        <dbReference type="ARBA" id="ARBA00004992"/>
    </source>
</evidence>
<dbReference type="InterPro" id="IPR018094">
    <property type="entry name" value="Thymidylate_kinase"/>
</dbReference>
<evidence type="ECO:0000313" key="11">
    <source>
        <dbReference type="EMBL" id="CAH1396636.1"/>
    </source>
</evidence>
<keyword evidence="7" id="KW-0547">Nucleotide-binding</keyword>
<reference evidence="11" key="1">
    <citation type="submission" date="2022-01" db="EMBL/GenBank/DDBJ databases">
        <authorList>
            <person name="King R."/>
        </authorList>
    </citation>
    <scope>NUCLEOTIDE SEQUENCE</scope>
</reference>
<dbReference type="GO" id="GO:0004550">
    <property type="term" value="F:nucleoside diphosphate kinase activity"/>
    <property type="evidence" value="ECO:0007669"/>
    <property type="project" value="TreeGrafter"/>
</dbReference>
<dbReference type="GO" id="GO:0004798">
    <property type="term" value="F:dTMP kinase activity"/>
    <property type="evidence" value="ECO:0007669"/>
    <property type="project" value="UniProtKB-EC"/>
</dbReference>
<evidence type="ECO:0000256" key="6">
    <source>
        <dbReference type="ARBA" id="ARBA00022727"/>
    </source>
</evidence>
<evidence type="ECO:0000256" key="3">
    <source>
        <dbReference type="ARBA" id="ARBA00012980"/>
    </source>
</evidence>
<feature type="domain" description="Thymidylate kinase-like" evidence="10">
    <location>
        <begin position="10"/>
        <end position="184"/>
    </location>
</feature>
<dbReference type="GO" id="GO:0005829">
    <property type="term" value="C:cytosol"/>
    <property type="evidence" value="ECO:0007669"/>
    <property type="project" value="TreeGrafter"/>
</dbReference>
<dbReference type="InterPro" id="IPR039430">
    <property type="entry name" value="Thymidylate_kin-like_dom"/>
</dbReference>
<evidence type="ECO:0000313" key="12">
    <source>
        <dbReference type="Proteomes" id="UP001152798"/>
    </source>
</evidence>
<dbReference type="GO" id="GO:0005634">
    <property type="term" value="C:nucleus"/>
    <property type="evidence" value="ECO:0007669"/>
    <property type="project" value="TreeGrafter"/>
</dbReference>
<evidence type="ECO:0000256" key="2">
    <source>
        <dbReference type="ARBA" id="ARBA00009776"/>
    </source>
</evidence>
<dbReference type="CDD" id="cd01672">
    <property type="entry name" value="TMPK"/>
    <property type="match status" value="1"/>
</dbReference>
<dbReference type="GO" id="GO:0006235">
    <property type="term" value="P:dTTP biosynthetic process"/>
    <property type="evidence" value="ECO:0007669"/>
    <property type="project" value="TreeGrafter"/>
</dbReference>
<dbReference type="AlphaFoldDB" id="A0A9P0H7A0"/>
<evidence type="ECO:0000256" key="7">
    <source>
        <dbReference type="ARBA" id="ARBA00022741"/>
    </source>
</evidence>
<comment type="pathway">
    <text evidence="1">Pyrimidine metabolism; dTTP biosynthesis.</text>
</comment>
<dbReference type="FunFam" id="3.40.50.300:FF:000679">
    <property type="entry name" value="Thymidylate kinase"/>
    <property type="match status" value="1"/>
</dbReference>
<dbReference type="Pfam" id="PF02223">
    <property type="entry name" value="Thymidylate_kin"/>
    <property type="match status" value="1"/>
</dbReference>
<dbReference type="Gene3D" id="3.40.50.300">
    <property type="entry name" value="P-loop containing nucleotide triphosphate hydrolases"/>
    <property type="match status" value="1"/>
</dbReference>
<dbReference type="NCBIfam" id="TIGR00041">
    <property type="entry name" value="DTMP_kinase"/>
    <property type="match status" value="1"/>
</dbReference>
<keyword evidence="5" id="KW-0808">Transferase</keyword>